<gene>
    <name evidence="3" type="ORF">GA0116948_11570</name>
</gene>
<sequence>MKRLSGLCLLLCWVTITCAQSSGVTHIVFTSDVHFGILRKSFRGNKKVQSDAVNKAMVAQINTLPGLALPADKGVGAGQAIQQIGYLAITGDICNRQQPPSPSASVSWKQFVNVYLHQLSLHAQLLLVPGNHDVSNAIGYYKPMIPATDNASLVGIYNLMLKPAVPKTAASFNFKKDKIHYARNIGGVHCLFLDVWPDGEERAWMEKDLLSIAANVPVLIFTHDPPEGDPAHFVNPFVPHTINKKTQYQNLLSDTLHAPPGDADEQTAFVKFLQAHRNIKAYFHGHQNWNQFYTYTGPAKNVSLPVFRVDSPMKGKESAEDEQQLSFQLISMDPANKRLTVRQLFWNVKPKKDGGRMQWGDSKTISLQ</sequence>
<organism evidence="3 4">
    <name type="scientific">Chitinophaga costaii</name>
    <dbReference type="NCBI Taxonomy" id="1335309"/>
    <lineage>
        <taxon>Bacteria</taxon>
        <taxon>Pseudomonadati</taxon>
        <taxon>Bacteroidota</taxon>
        <taxon>Chitinophagia</taxon>
        <taxon>Chitinophagales</taxon>
        <taxon>Chitinophagaceae</taxon>
        <taxon>Chitinophaga</taxon>
    </lineage>
</organism>
<dbReference type="Proteomes" id="UP000242818">
    <property type="component" value="Unassembled WGS sequence"/>
</dbReference>
<feature type="signal peptide" evidence="1">
    <location>
        <begin position="1"/>
        <end position="19"/>
    </location>
</feature>
<proteinExistence type="predicted"/>
<dbReference type="InterPro" id="IPR004843">
    <property type="entry name" value="Calcineurin-like_PHP"/>
</dbReference>
<dbReference type="InterPro" id="IPR029052">
    <property type="entry name" value="Metallo-depent_PP-like"/>
</dbReference>
<dbReference type="GO" id="GO:0016787">
    <property type="term" value="F:hydrolase activity"/>
    <property type="evidence" value="ECO:0007669"/>
    <property type="project" value="InterPro"/>
</dbReference>
<keyword evidence="4" id="KW-1185">Reference proteome</keyword>
<dbReference type="Pfam" id="PF00149">
    <property type="entry name" value="Metallophos"/>
    <property type="match status" value="1"/>
</dbReference>
<dbReference type="PANTHER" id="PTHR43143:SF1">
    <property type="entry name" value="SERINE_THREONINE-PROTEIN PHOSPHATASE CPPED1"/>
    <property type="match status" value="1"/>
</dbReference>
<dbReference type="STRING" id="1335309.GA0116948_11570"/>
<feature type="domain" description="Calcineurin-like phosphoesterase" evidence="2">
    <location>
        <begin position="26"/>
        <end position="287"/>
    </location>
</feature>
<dbReference type="OrthoDB" id="5464769at2"/>
<dbReference type="InterPro" id="IPR051918">
    <property type="entry name" value="STPP_CPPED1"/>
</dbReference>
<dbReference type="AlphaFoldDB" id="A0A1C4FLT5"/>
<keyword evidence="1" id="KW-0732">Signal</keyword>
<reference evidence="3 4" key="1">
    <citation type="submission" date="2016-08" db="EMBL/GenBank/DDBJ databases">
        <authorList>
            <person name="Seilhamer J.J."/>
        </authorList>
    </citation>
    <scope>NUCLEOTIDE SEQUENCE [LARGE SCALE GENOMIC DNA]</scope>
    <source>
        <strain evidence="3 4">A37T2</strain>
    </source>
</reference>
<dbReference type="RefSeq" id="WP_089714583.1">
    <property type="nucleotide sequence ID" value="NZ_FMAR01000015.1"/>
</dbReference>
<dbReference type="EMBL" id="FMAR01000015">
    <property type="protein sequence ID" value="SCC56958.1"/>
    <property type="molecule type" value="Genomic_DNA"/>
</dbReference>
<evidence type="ECO:0000256" key="1">
    <source>
        <dbReference type="SAM" id="SignalP"/>
    </source>
</evidence>
<evidence type="ECO:0000313" key="4">
    <source>
        <dbReference type="Proteomes" id="UP000242818"/>
    </source>
</evidence>
<evidence type="ECO:0000313" key="3">
    <source>
        <dbReference type="EMBL" id="SCC56958.1"/>
    </source>
</evidence>
<feature type="chain" id="PRO_5008692001" evidence="1">
    <location>
        <begin position="20"/>
        <end position="368"/>
    </location>
</feature>
<dbReference type="SUPFAM" id="SSF56300">
    <property type="entry name" value="Metallo-dependent phosphatases"/>
    <property type="match status" value="1"/>
</dbReference>
<dbReference type="PANTHER" id="PTHR43143">
    <property type="entry name" value="METALLOPHOSPHOESTERASE, CALCINEURIN SUPERFAMILY"/>
    <property type="match status" value="1"/>
</dbReference>
<protein>
    <submittedName>
        <fullName evidence="3">Calcineurin-like phosphoesterase</fullName>
    </submittedName>
</protein>
<name>A0A1C4FLT5_9BACT</name>
<dbReference type="Gene3D" id="3.60.21.10">
    <property type="match status" value="1"/>
</dbReference>
<evidence type="ECO:0000259" key="2">
    <source>
        <dbReference type="Pfam" id="PF00149"/>
    </source>
</evidence>
<accession>A0A1C4FLT5</accession>